<sequence>MTSAKPAPYSHDEVHLIPTTSQAIIQQTWTNNREEWGKTLDLATYHAREVVLANQEFTNNSKLQVWVLVPKTFDPENPDLGLILSAVETFLRPGMVATKELGVRDVASLSVASVFTPAHYRGYGYGSLMMRLLWSRIEQMDSVEFTFLYSDVGPIFYARMGWDPKRSEEIVIPTDFSLPASGCTVTLDNVTDQSLGNLVALDAQQLRETMKVQIETTTDFTALAAVTPEPTCLQWLHVRSRFVAAHVLKLEQHEITSLGARDQASNSFVLWFHDLVKSQLFIVRWRVDPSANQAETVCALMSAAQAEAKKWSLTKVVIWNPEQSLGDILGLEIAYRDSAIPSLGLTVSSPTTSRIEWVMNEKYSW</sequence>
<reference evidence="2" key="1">
    <citation type="journal article" date="2020" name="Fungal Divers.">
        <title>Resolving the Mortierellaceae phylogeny through synthesis of multi-gene phylogenetics and phylogenomics.</title>
        <authorList>
            <person name="Vandepol N."/>
            <person name="Liber J."/>
            <person name="Desiro A."/>
            <person name="Na H."/>
            <person name="Kennedy M."/>
            <person name="Barry K."/>
            <person name="Grigoriev I.V."/>
            <person name="Miller A.N."/>
            <person name="O'Donnell K."/>
            <person name="Stajich J.E."/>
            <person name="Bonito G."/>
        </authorList>
    </citation>
    <scope>NUCLEOTIDE SEQUENCE</scope>
    <source>
        <strain evidence="2">NVP1</strain>
    </source>
</reference>
<dbReference type="Pfam" id="PF22998">
    <property type="entry name" value="GNAT_LYC1-like"/>
    <property type="match status" value="1"/>
</dbReference>
<organism evidence="2 3">
    <name type="scientific">Podila minutissima</name>
    <dbReference type="NCBI Taxonomy" id="64525"/>
    <lineage>
        <taxon>Eukaryota</taxon>
        <taxon>Fungi</taxon>
        <taxon>Fungi incertae sedis</taxon>
        <taxon>Mucoromycota</taxon>
        <taxon>Mortierellomycotina</taxon>
        <taxon>Mortierellomycetes</taxon>
        <taxon>Mortierellales</taxon>
        <taxon>Mortierellaceae</taxon>
        <taxon>Podila</taxon>
    </lineage>
</organism>
<keyword evidence="3" id="KW-1185">Reference proteome</keyword>
<evidence type="ECO:0000259" key="1">
    <source>
        <dbReference type="Pfam" id="PF22998"/>
    </source>
</evidence>
<dbReference type="Proteomes" id="UP000696485">
    <property type="component" value="Unassembled WGS sequence"/>
</dbReference>
<name>A0A9P5VHP8_9FUNG</name>
<proteinExistence type="predicted"/>
<dbReference type="InterPro" id="IPR053013">
    <property type="entry name" value="LAT"/>
</dbReference>
<dbReference type="PANTHER" id="PTHR34815">
    <property type="entry name" value="LYSINE ACETYLTRANSFERASE"/>
    <property type="match status" value="1"/>
</dbReference>
<dbReference type="EMBL" id="JAAAUY010001065">
    <property type="protein sequence ID" value="KAF9324570.1"/>
    <property type="molecule type" value="Genomic_DNA"/>
</dbReference>
<feature type="domain" description="LYC1 C-terminal" evidence="1">
    <location>
        <begin position="186"/>
        <end position="365"/>
    </location>
</feature>
<dbReference type="Gene3D" id="3.40.630.30">
    <property type="match status" value="1"/>
</dbReference>
<dbReference type="InterPro" id="IPR016181">
    <property type="entry name" value="Acyl_CoA_acyltransferase"/>
</dbReference>
<gene>
    <name evidence="2" type="ORF">BG006_000409</name>
</gene>
<protein>
    <recommendedName>
        <fullName evidence="1">LYC1 C-terminal domain-containing protein</fullName>
    </recommendedName>
</protein>
<dbReference type="SUPFAM" id="SSF55729">
    <property type="entry name" value="Acyl-CoA N-acyltransferases (Nat)"/>
    <property type="match status" value="1"/>
</dbReference>
<accession>A0A9P5VHP8</accession>
<comment type="caution">
    <text evidence="2">The sequence shown here is derived from an EMBL/GenBank/DDBJ whole genome shotgun (WGS) entry which is preliminary data.</text>
</comment>
<evidence type="ECO:0000313" key="2">
    <source>
        <dbReference type="EMBL" id="KAF9324570.1"/>
    </source>
</evidence>
<dbReference type="InterPro" id="IPR055100">
    <property type="entry name" value="GNAT_LYC1-like"/>
</dbReference>
<evidence type="ECO:0000313" key="3">
    <source>
        <dbReference type="Proteomes" id="UP000696485"/>
    </source>
</evidence>
<dbReference type="AlphaFoldDB" id="A0A9P5VHP8"/>
<dbReference type="PANTHER" id="PTHR34815:SF2">
    <property type="entry name" value="N-ACETYLTRANSFERASE DOMAIN-CONTAINING PROTEIN"/>
    <property type="match status" value="1"/>
</dbReference>